<sequence>MTKKSLSEHASLLSAYRDIYFRLNTPVKWSAFSIVTAYNPRSIPLPQTSNLRHQIQLQERVQLREWKAVSLLAGNRDFTYYEPSLAILLTQSEAINLAKDVEQNAIYWIENDGLWLLPVLMPRHYAEYLGRFSPRCQYT</sequence>
<name>A0ABT3AAP6_9ALTE</name>
<comment type="caution">
    <text evidence="1">The sequence shown here is derived from an EMBL/GenBank/DDBJ whole genome shotgun (WGS) entry which is preliminary data.</text>
</comment>
<dbReference type="EMBL" id="JAOWKX010000007">
    <property type="protein sequence ID" value="MCV2885750.1"/>
    <property type="molecule type" value="Genomic_DNA"/>
</dbReference>
<keyword evidence="2" id="KW-1185">Reference proteome</keyword>
<organism evidence="1 2">
    <name type="scientific">Fluctibacter corallii</name>
    <dbReference type="NCBI Taxonomy" id="2984329"/>
    <lineage>
        <taxon>Bacteria</taxon>
        <taxon>Pseudomonadati</taxon>
        <taxon>Pseudomonadota</taxon>
        <taxon>Gammaproteobacteria</taxon>
        <taxon>Alteromonadales</taxon>
        <taxon>Alteromonadaceae</taxon>
        <taxon>Fluctibacter</taxon>
    </lineage>
</organism>
<accession>A0ABT3AAP6</accession>
<dbReference type="InterPro" id="IPR021710">
    <property type="entry name" value="DUF3293"/>
</dbReference>
<reference evidence="1 2" key="1">
    <citation type="submission" date="2022-10" db="EMBL/GenBank/DDBJ databases">
        <title>Aestuariibacter sp. AA17 isolated from Montipora capitata coral fragment.</title>
        <authorList>
            <person name="Emsley S.A."/>
            <person name="Pfannmuller K.M."/>
            <person name="Loughran R.M."/>
            <person name="Shlafstein M."/>
            <person name="Papke E."/>
            <person name="Saw J.H."/>
            <person name="Ushijima B."/>
            <person name="Videau P."/>
        </authorList>
    </citation>
    <scope>NUCLEOTIDE SEQUENCE [LARGE SCALE GENOMIC DNA]</scope>
    <source>
        <strain evidence="1 2">AA17</strain>
    </source>
</reference>
<gene>
    <name evidence="1" type="ORF">OE749_13715</name>
</gene>
<dbReference type="Proteomes" id="UP001652504">
    <property type="component" value="Unassembled WGS sequence"/>
</dbReference>
<dbReference type="Pfam" id="PF11697">
    <property type="entry name" value="DUF3293"/>
    <property type="match status" value="1"/>
</dbReference>
<proteinExistence type="predicted"/>
<evidence type="ECO:0000313" key="1">
    <source>
        <dbReference type="EMBL" id="MCV2885750.1"/>
    </source>
</evidence>
<protein>
    <submittedName>
        <fullName evidence="1">DUF3293 domain-containing protein</fullName>
    </submittedName>
</protein>
<evidence type="ECO:0000313" key="2">
    <source>
        <dbReference type="Proteomes" id="UP001652504"/>
    </source>
</evidence>
<dbReference type="RefSeq" id="WP_263713037.1">
    <property type="nucleotide sequence ID" value="NZ_JAOWKX010000007.1"/>
</dbReference>